<protein>
    <recommendedName>
        <fullName evidence="5">Phosphodiester glycosidase domain-containing protein</fullName>
    </recommendedName>
</protein>
<feature type="compositionally biased region" description="Basic and acidic residues" evidence="1">
    <location>
        <begin position="46"/>
        <end position="57"/>
    </location>
</feature>
<evidence type="ECO:0000256" key="1">
    <source>
        <dbReference type="SAM" id="MobiDB-lite"/>
    </source>
</evidence>
<feature type="region of interest" description="Disordered" evidence="1">
    <location>
        <begin position="45"/>
        <end position="158"/>
    </location>
</feature>
<dbReference type="AlphaFoldDB" id="A0A069RC54"/>
<dbReference type="eggNOG" id="ENOG5030J7Z">
    <property type="taxonomic scope" value="Bacteria"/>
</dbReference>
<keyword evidence="4" id="KW-1185">Reference proteome</keyword>
<comment type="caution">
    <text evidence="3">The sequence shown here is derived from an EMBL/GenBank/DDBJ whole genome shotgun (WGS) entry which is preliminary data.</text>
</comment>
<feature type="compositionally biased region" description="Pro residues" evidence="1">
    <location>
        <begin position="68"/>
        <end position="151"/>
    </location>
</feature>
<dbReference type="EMBL" id="JJMM01000014">
    <property type="protein sequence ID" value="KDR94614.1"/>
    <property type="molecule type" value="Genomic_DNA"/>
</dbReference>
<evidence type="ECO:0000313" key="3">
    <source>
        <dbReference type="EMBL" id="KDR94614.1"/>
    </source>
</evidence>
<evidence type="ECO:0000313" key="4">
    <source>
        <dbReference type="Proteomes" id="UP000027946"/>
    </source>
</evidence>
<dbReference type="RefSeq" id="WP_187655948.1">
    <property type="nucleotide sequence ID" value="NZ_JJMM01000014.1"/>
</dbReference>
<proteinExistence type="predicted"/>
<reference evidence="3 4" key="1">
    <citation type="submission" date="2014-03" db="EMBL/GenBank/DDBJ databases">
        <title>Genome sequence of Clostridium litorale W6, DSM 5388.</title>
        <authorList>
            <person name="Poehlein A."/>
            <person name="Jagirdar A."/>
            <person name="Khonsari B."/>
            <person name="Chibani C.M."/>
            <person name="Gutierrez Gutierrez D.A."/>
            <person name="Davydova E."/>
            <person name="Alghaithi H.S."/>
            <person name="Nair K.P."/>
            <person name="Dhamotharan K."/>
            <person name="Chandran L."/>
            <person name="G W."/>
            <person name="Daniel R."/>
        </authorList>
    </citation>
    <scope>NUCLEOTIDE SEQUENCE [LARGE SCALE GENOMIC DNA]</scope>
    <source>
        <strain evidence="3 4">W6</strain>
    </source>
</reference>
<organism evidence="3 4">
    <name type="scientific">Peptoclostridium litorale DSM 5388</name>
    <dbReference type="NCBI Taxonomy" id="1121324"/>
    <lineage>
        <taxon>Bacteria</taxon>
        <taxon>Bacillati</taxon>
        <taxon>Bacillota</taxon>
        <taxon>Clostridia</taxon>
        <taxon>Peptostreptococcales</taxon>
        <taxon>Peptoclostridiaceae</taxon>
        <taxon>Peptoclostridium</taxon>
    </lineage>
</organism>
<dbReference type="STRING" id="1121324.CLIT_14c00750"/>
<sequence>MKLNKKAVSLIMVAAMVMGSFSFAADLEDYSYGEGELVVKRSSSVKFDRNKKYRDTSTEPPAVEEPVAPEPEPVPPAVEEPVAPEPEPVPPAVEEPVAPEPEPVPPAVEEPVAPEPEPVPPAVEEPVAPEPEPVPPAVEEPVAPEPEPVPPVLEDQPIDATQKPVTIPEIKLYSQDSPFNQKIAADARVDRNSDLMINSLIDSYNMGDMLVAKDSWTVAAYFADENTPRYDVKITASWAPATVIRDVPIPDFAVPDPGEGHMAIIDQSTGYEYDFWLAEKVNGQWTAGWANKIAYEGDGIYPEGLSCRGSGLALLGGVIWPEELRSGRIDHALVFSYAFPKAGEPVYPATESDGNSYRIDAIPEGARLQLDPDLNLDALGLTSYEKTIARAMQEYGMILCDNGSSGIELEAVNPISASGNSYEGLMPNDPYVYLQKIPVESFRVLELPQ</sequence>
<feature type="signal peptide" evidence="2">
    <location>
        <begin position="1"/>
        <end position="24"/>
    </location>
</feature>
<gene>
    <name evidence="3" type="ORF">CLIT_14c00750</name>
</gene>
<feature type="chain" id="PRO_5001665745" description="Phosphodiester glycosidase domain-containing protein" evidence="2">
    <location>
        <begin position="25"/>
        <end position="449"/>
    </location>
</feature>
<evidence type="ECO:0008006" key="5">
    <source>
        <dbReference type="Google" id="ProtNLM"/>
    </source>
</evidence>
<name>A0A069RC54_PEPLI</name>
<keyword evidence="2" id="KW-0732">Signal</keyword>
<dbReference type="Proteomes" id="UP000027946">
    <property type="component" value="Unassembled WGS sequence"/>
</dbReference>
<evidence type="ECO:0000256" key="2">
    <source>
        <dbReference type="SAM" id="SignalP"/>
    </source>
</evidence>
<accession>A0A069RC54</accession>